<dbReference type="SUPFAM" id="SSF109604">
    <property type="entry name" value="HD-domain/PDEase-like"/>
    <property type="match status" value="1"/>
</dbReference>
<reference evidence="2 3" key="1">
    <citation type="submission" date="2019-04" db="EMBL/GenBank/DDBJ databases">
        <title>Chitiniphilus eburnea sp. nov., a novel chitinolytic bacterium isolated from aquaculture sludge.</title>
        <authorList>
            <person name="Sheng M."/>
        </authorList>
    </citation>
    <scope>NUCLEOTIDE SEQUENCE [LARGE SCALE GENOMIC DNA]</scope>
    <source>
        <strain evidence="2 3">HX-2-15</strain>
    </source>
</reference>
<name>A0A4U0PKH8_9NEIS</name>
<dbReference type="EMBL" id="SUMF01000023">
    <property type="protein sequence ID" value="TJZ68603.1"/>
    <property type="molecule type" value="Genomic_DNA"/>
</dbReference>
<dbReference type="Pfam" id="PF13487">
    <property type="entry name" value="HD_5"/>
    <property type="match status" value="1"/>
</dbReference>
<sequence length="388" mass="42357">MSFLRIRPADIQIGHALPWDVFDGKGTLLLSRGQTVSTDTQLERLLEIGVFAETALLTRTRNEAPRARTVTGSARPPSVVAMLEQVRKRLDHVVNHLATLVSEQTLGDEIRGLAAMVENASRGEPNVALAMVILRQEGRYATRQMVNVAVVSRLVAVSMDMTPDDVRAVVCAALTMNLTKVALQDAMQRQTEPLTAQQREEMERHPREARDLLLRAGVNEPLWLDSVLQHHEHIDGSGYPGRLTDGAIVLGAQVLALADLFCARVTSRAYRPAVSSNVALRGILLERGKGIDPVVAGHFIKTLGVYPPGLMVRLANGEIGIVVKHGSKPNCPVVASLIGPRGAPLSLVLRRDTSIDLYTIRETVDPNGFSAYVRMESIWGDTARTVDE</sequence>
<evidence type="ECO:0000259" key="1">
    <source>
        <dbReference type="PROSITE" id="PS51832"/>
    </source>
</evidence>
<keyword evidence="3" id="KW-1185">Reference proteome</keyword>
<dbReference type="RefSeq" id="WP_136774346.1">
    <property type="nucleotide sequence ID" value="NZ_CP156074.1"/>
</dbReference>
<dbReference type="AlphaFoldDB" id="A0A4U0PKH8"/>
<organism evidence="2 3">
    <name type="scientific">Chitiniphilus eburneus</name>
    <dbReference type="NCBI Taxonomy" id="2571148"/>
    <lineage>
        <taxon>Bacteria</taxon>
        <taxon>Pseudomonadati</taxon>
        <taxon>Pseudomonadota</taxon>
        <taxon>Betaproteobacteria</taxon>
        <taxon>Neisseriales</taxon>
        <taxon>Chitinibacteraceae</taxon>
        <taxon>Chitiniphilus</taxon>
    </lineage>
</organism>
<gene>
    <name evidence="2" type="ORF">FAZ21_15460</name>
</gene>
<evidence type="ECO:0000313" key="2">
    <source>
        <dbReference type="EMBL" id="TJZ68603.1"/>
    </source>
</evidence>
<dbReference type="Proteomes" id="UP000310016">
    <property type="component" value="Unassembled WGS sequence"/>
</dbReference>
<dbReference type="CDD" id="cd00077">
    <property type="entry name" value="HDc"/>
    <property type="match status" value="1"/>
</dbReference>
<dbReference type="PANTHER" id="PTHR43155">
    <property type="entry name" value="CYCLIC DI-GMP PHOSPHODIESTERASE PA4108-RELATED"/>
    <property type="match status" value="1"/>
</dbReference>
<dbReference type="GO" id="GO:0008081">
    <property type="term" value="F:phosphoric diester hydrolase activity"/>
    <property type="evidence" value="ECO:0007669"/>
    <property type="project" value="UniProtKB-ARBA"/>
</dbReference>
<dbReference type="PANTHER" id="PTHR43155:SF2">
    <property type="entry name" value="CYCLIC DI-GMP PHOSPHODIESTERASE PA4108"/>
    <property type="match status" value="1"/>
</dbReference>
<protein>
    <recommendedName>
        <fullName evidence="1">HD-GYP domain-containing protein</fullName>
    </recommendedName>
</protein>
<proteinExistence type="predicted"/>
<dbReference type="InterPro" id="IPR003607">
    <property type="entry name" value="HD/PDEase_dom"/>
</dbReference>
<dbReference type="OrthoDB" id="9774747at2"/>
<feature type="domain" description="HD-GYP" evidence="1">
    <location>
        <begin position="119"/>
        <end position="315"/>
    </location>
</feature>
<dbReference type="PROSITE" id="PS51832">
    <property type="entry name" value="HD_GYP"/>
    <property type="match status" value="1"/>
</dbReference>
<dbReference type="InterPro" id="IPR037522">
    <property type="entry name" value="HD_GYP_dom"/>
</dbReference>
<comment type="caution">
    <text evidence="2">The sequence shown here is derived from an EMBL/GenBank/DDBJ whole genome shotgun (WGS) entry which is preliminary data.</text>
</comment>
<dbReference type="Gene3D" id="1.10.3210.10">
    <property type="entry name" value="Hypothetical protein af1432"/>
    <property type="match status" value="1"/>
</dbReference>
<evidence type="ECO:0000313" key="3">
    <source>
        <dbReference type="Proteomes" id="UP000310016"/>
    </source>
</evidence>
<accession>A0A4U0PKH8</accession>